<organism evidence="2 3">
    <name type="scientific">Gemmata obscuriglobus</name>
    <dbReference type="NCBI Taxonomy" id="114"/>
    <lineage>
        <taxon>Bacteria</taxon>
        <taxon>Pseudomonadati</taxon>
        <taxon>Planctomycetota</taxon>
        <taxon>Planctomycetia</taxon>
        <taxon>Gemmatales</taxon>
        <taxon>Gemmataceae</taxon>
        <taxon>Gemmata</taxon>
    </lineage>
</organism>
<proteinExistence type="predicted"/>
<sequence length="59" mass="7074">MRSPRNETTDAEGQVYDFHYERHAKRTDSDRMGVRSARAQKLMRHSTPDLTAKHHHHRY</sequence>
<dbReference type="OrthoDB" id="292546at2"/>
<dbReference type="AlphaFoldDB" id="A0A2Z3H2U6"/>
<accession>A0A2Z3H2U6</accession>
<evidence type="ECO:0000256" key="1">
    <source>
        <dbReference type="SAM" id="MobiDB-lite"/>
    </source>
</evidence>
<name>A0A2Z3H2U6_9BACT</name>
<keyword evidence="3" id="KW-1185">Reference proteome</keyword>
<reference evidence="2 3" key="1">
    <citation type="submission" date="2018-01" db="EMBL/GenBank/DDBJ databases">
        <title>G. obscuriglobus.</title>
        <authorList>
            <person name="Franke J."/>
            <person name="Blomberg W."/>
            <person name="Selmecki A."/>
        </authorList>
    </citation>
    <scope>NUCLEOTIDE SEQUENCE [LARGE SCALE GENOMIC DNA]</scope>
    <source>
        <strain evidence="2 3">DSM 5831</strain>
    </source>
</reference>
<evidence type="ECO:0000313" key="2">
    <source>
        <dbReference type="EMBL" id="AWM35934.1"/>
    </source>
</evidence>
<feature type="region of interest" description="Disordered" evidence="1">
    <location>
        <begin position="40"/>
        <end position="59"/>
    </location>
</feature>
<gene>
    <name evidence="2" type="ORF">C1280_02170</name>
</gene>
<dbReference type="Proteomes" id="UP000245802">
    <property type="component" value="Chromosome"/>
</dbReference>
<dbReference type="KEGG" id="gog:C1280_02170"/>
<dbReference type="RefSeq" id="WP_010039028.1">
    <property type="nucleotide sequence ID" value="NZ_CP025958.1"/>
</dbReference>
<protein>
    <submittedName>
        <fullName evidence="2">Uncharacterized protein</fullName>
    </submittedName>
</protein>
<dbReference type="EMBL" id="CP025958">
    <property type="protein sequence ID" value="AWM35934.1"/>
    <property type="molecule type" value="Genomic_DNA"/>
</dbReference>
<evidence type="ECO:0000313" key="3">
    <source>
        <dbReference type="Proteomes" id="UP000245802"/>
    </source>
</evidence>